<dbReference type="AlphaFoldDB" id="A0A415QI11"/>
<evidence type="ECO:0000313" key="3">
    <source>
        <dbReference type="EMBL" id="RHM42990.1"/>
    </source>
</evidence>
<proteinExistence type="predicted"/>
<dbReference type="InterPro" id="IPR036736">
    <property type="entry name" value="ACP-like_sf"/>
</dbReference>
<dbReference type="Pfam" id="PF00550">
    <property type="entry name" value="PP-binding"/>
    <property type="match status" value="1"/>
</dbReference>
<sequence length="73" mass="8788">MKEQFLKNLKDVFEIEDRELAMDDKFREYPEWDSLAYLSVIAMLDEEYDCQIEEAEFKKLITVSDLFNVISKK</sequence>
<evidence type="ECO:0000313" key="2">
    <source>
        <dbReference type="EMBL" id="QRO50481.1"/>
    </source>
</evidence>
<gene>
    <name evidence="3" type="ORF">DWZ68_10150</name>
    <name evidence="2" type="ORF">I6J59_02260</name>
</gene>
<reference evidence="3 4" key="1">
    <citation type="submission" date="2018-08" db="EMBL/GenBank/DDBJ databases">
        <title>A genome reference for cultivated species of the human gut microbiota.</title>
        <authorList>
            <person name="Zou Y."/>
            <person name="Xue W."/>
            <person name="Luo G."/>
        </authorList>
    </citation>
    <scope>NUCLEOTIDE SEQUENCE [LARGE SCALE GENOMIC DNA]</scope>
    <source>
        <strain evidence="3 4">AF34-33</strain>
    </source>
</reference>
<keyword evidence="5" id="KW-1185">Reference proteome</keyword>
<dbReference type="GeneID" id="93096712"/>
<protein>
    <submittedName>
        <fullName evidence="3">Acyl carrier protein</fullName>
    </submittedName>
</protein>
<dbReference type="Proteomes" id="UP000286038">
    <property type="component" value="Unassembled WGS sequence"/>
</dbReference>
<evidence type="ECO:0000259" key="1">
    <source>
        <dbReference type="PROSITE" id="PS50075"/>
    </source>
</evidence>
<dbReference type="Proteomes" id="UP000654720">
    <property type="component" value="Chromosome"/>
</dbReference>
<feature type="domain" description="Carrier" evidence="1">
    <location>
        <begin position="1"/>
        <end position="73"/>
    </location>
</feature>
<organism evidence="3 4">
    <name type="scientific">Butyricimonas virosa</name>
    <dbReference type="NCBI Taxonomy" id="544645"/>
    <lineage>
        <taxon>Bacteria</taxon>
        <taxon>Pseudomonadati</taxon>
        <taxon>Bacteroidota</taxon>
        <taxon>Bacteroidia</taxon>
        <taxon>Bacteroidales</taxon>
        <taxon>Odoribacteraceae</taxon>
        <taxon>Butyricimonas</taxon>
    </lineage>
</organism>
<dbReference type="SUPFAM" id="SSF47336">
    <property type="entry name" value="ACP-like"/>
    <property type="match status" value="1"/>
</dbReference>
<reference evidence="2 5" key="2">
    <citation type="submission" date="2021-02" db="EMBL/GenBank/DDBJ databases">
        <title>FDA dAtabase for Regulatory Grade micrObial Sequences (FDA-ARGOS): Supporting development and validation of Infectious Disease Dx tests.</title>
        <authorList>
            <person name="Carlson P."/>
            <person name="Fischbach M."/>
            <person name="Hastie J."/>
            <person name="Bilen M."/>
            <person name="Cheng A."/>
            <person name="Tallon L."/>
            <person name="Sadzewicz L."/>
            <person name="Zhao X."/>
            <person name="Boylan J."/>
            <person name="Ott S."/>
            <person name="Bowen H."/>
            <person name="Vavikolanu K."/>
            <person name="Mehta A."/>
            <person name="Aluvathingal J."/>
            <person name="Nadendla S."/>
            <person name="Yan Y."/>
            <person name="Sichtig H."/>
        </authorList>
    </citation>
    <scope>NUCLEOTIDE SEQUENCE [LARGE SCALE GENOMIC DNA]</scope>
    <source>
        <strain evidence="2 5">FDAARGOS_1229</strain>
    </source>
</reference>
<evidence type="ECO:0000313" key="4">
    <source>
        <dbReference type="Proteomes" id="UP000286038"/>
    </source>
</evidence>
<dbReference type="EMBL" id="QRPV01000010">
    <property type="protein sequence ID" value="RHM42990.1"/>
    <property type="molecule type" value="Genomic_DNA"/>
</dbReference>
<evidence type="ECO:0000313" key="5">
    <source>
        <dbReference type="Proteomes" id="UP000654720"/>
    </source>
</evidence>
<dbReference type="EMBL" id="CP069450">
    <property type="protein sequence ID" value="QRO50481.1"/>
    <property type="molecule type" value="Genomic_DNA"/>
</dbReference>
<accession>A0A415QI11</accession>
<dbReference type="Gene3D" id="1.10.1200.10">
    <property type="entry name" value="ACP-like"/>
    <property type="match status" value="1"/>
</dbReference>
<dbReference type="PROSITE" id="PS50075">
    <property type="entry name" value="CARRIER"/>
    <property type="match status" value="1"/>
</dbReference>
<name>A0A415QI11_9BACT</name>
<dbReference type="InterPro" id="IPR009081">
    <property type="entry name" value="PP-bd_ACP"/>
</dbReference>
<dbReference type="RefSeq" id="WP_027201302.1">
    <property type="nucleotide sequence ID" value="NZ_CABJDM010000010.1"/>
</dbReference>